<dbReference type="RefSeq" id="WP_072245456.1">
    <property type="nucleotide sequence ID" value="NZ_FBYC01000004.1"/>
</dbReference>
<evidence type="ECO:0008006" key="6">
    <source>
        <dbReference type="Google" id="ProtNLM"/>
    </source>
</evidence>
<dbReference type="InterPro" id="IPR021516">
    <property type="entry name" value="DUF3179"/>
</dbReference>
<feature type="chain" id="PRO_5010277702" description="DUF3179 domain-containing protein" evidence="1">
    <location>
        <begin position="23"/>
        <end position="323"/>
    </location>
</feature>
<dbReference type="Proteomes" id="UP000182045">
    <property type="component" value="Unassembled WGS sequence"/>
</dbReference>
<evidence type="ECO:0000313" key="5">
    <source>
        <dbReference type="Proteomes" id="UP000182045"/>
    </source>
</evidence>
<dbReference type="Proteomes" id="UP000050413">
    <property type="component" value="Unassembled WGS sequence"/>
</dbReference>
<gene>
    <name evidence="2" type="ORF">Ga0058931_1115</name>
    <name evidence="3" type="ORF">HLUCCA05_11470</name>
</gene>
<dbReference type="PATRIC" id="fig|1666912.4.peg.2481"/>
<sequence length="323" mass="35658">MTPLRRLILAFATLALTLPAMADPARWQAEWPNTDFARASVAFSEIMSGGPPKDGIPAIDAPRFLAAADETRLSPREPVMTYAPEGAPARAYPLRYLMWHEIVNDVVAGQPIAVTFCPLCNTGMVFDARVDGTALTFGVSGKLRHSDMIMYDRQTESWWQQATANSIVGQMQGARLTQLPAWMESWDSFLAAYPDGLVMDEPPAPRRYGANPYAAYDTSDRPFMYRGEDPPHGIHPLARVVRVGDRAWPLERLRAAGELREGGMVLTWRAGQASALDTREIGAGREVGNVRVSDARGRPVAHDIPFAFAFHAFHPNGRWMVAP</sequence>
<comment type="caution">
    <text evidence="3">The sequence shown here is derived from an EMBL/GenBank/DDBJ whole genome shotgun (WGS) entry which is preliminary data.</text>
</comment>
<evidence type="ECO:0000256" key="1">
    <source>
        <dbReference type="SAM" id="SignalP"/>
    </source>
</evidence>
<name>A0A0P7W8S9_9RHOB</name>
<dbReference type="Pfam" id="PF11376">
    <property type="entry name" value="DUF3179"/>
    <property type="match status" value="1"/>
</dbReference>
<dbReference type="EMBL" id="FBYC01000004">
    <property type="protein sequence ID" value="CUX80406.1"/>
    <property type="molecule type" value="Genomic_DNA"/>
</dbReference>
<organism evidence="3 4">
    <name type="scientific">Roseibaca calidilacus</name>
    <dbReference type="NCBI Taxonomy" id="1666912"/>
    <lineage>
        <taxon>Bacteria</taxon>
        <taxon>Pseudomonadati</taxon>
        <taxon>Pseudomonadota</taxon>
        <taxon>Alphaproteobacteria</taxon>
        <taxon>Rhodobacterales</taxon>
        <taxon>Paracoccaceae</taxon>
        <taxon>Roseinatronobacter</taxon>
    </lineage>
</organism>
<feature type="signal peptide" evidence="1">
    <location>
        <begin position="1"/>
        <end position="22"/>
    </location>
</feature>
<keyword evidence="1" id="KW-0732">Signal</keyword>
<accession>A0A0P7W8S9</accession>
<evidence type="ECO:0000313" key="3">
    <source>
        <dbReference type="EMBL" id="KPP93587.1"/>
    </source>
</evidence>
<reference evidence="2 5" key="2">
    <citation type="submission" date="2016-01" db="EMBL/GenBank/DDBJ databases">
        <authorList>
            <person name="Varghese N."/>
        </authorList>
    </citation>
    <scope>NUCLEOTIDE SEQUENCE [LARGE SCALE GENOMIC DNA]</scope>
    <source>
        <strain evidence="2 5">HL-91</strain>
    </source>
</reference>
<reference evidence="3 4" key="1">
    <citation type="submission" date="2015-09" db="EMBL/GenBank/DDBJ databases">
        <title>Identification and resolution of microdiversity through metagenomic sequencing of parallel consortia.</title>
        <authorList>
            <person name="Nelson W.C."/>
            <person name="Romine M.F."/>
            <person name="Lindemann S.R."/>
        </authorList>
    </citation>
    <scope>NUCLEOTIDE SEQUENCE [LARGE SCALE GENOMIC DNA]</scope>
    <source>
        <strain evidence="3">HL-91</strain>
    </source>
</reference>
<proteinExistence type="predicted"/>
<dbReference type="STRING" id="1666912.Ga0058931_1115"/>
<evidence type="ECO:0000313" key="2">
    <source>
        <dbReference type="EMBL" id="CUX80406.1"/>
    </source>
</evidence>
<dbReference type="OrthoDB" id="9806357at2"/>
<dbReference type="EMBL" id="LJSG01000008">
    <property type="protein sequence ID" value="KPP93587.1"/>
    <property type="molecule type" value="Genomic_DNA"/>
</dbReference>
<protein>
    <recommendedName>
        <fullName evidence="6">DUF3179 domain-containing protein</fullName>
    </recommendedName>
</protein>
<dbReference type="AlphaFoldDB" id="A0A0P7W8S9"/>
<keyword evidence="5" id="KW-1185">Reference proteome</keyword>
<evidence type="ECO:0000313" key="4">
    <source>
        <dbReference type="Proteomes" id="UP000050413"/>
    </source>
</evidence>